<evidence type="ECO:0000256" key="4">
    <source>
        <dbReference type="RuleBase" id="RU361173"/>
    </source>
</evidence>
<keyword evidence="4" id="KW-0119">Carbohydrate metabolism</keyword>
<feature type="signal peptide" evidence="5">
    <location>
        <begin position="1"/>
        <end position="23"/>
    </location>
</feature>
<dbReference type="SUPFAM" id="SSF51126">
    <property type="entry name" value="Pectin lyase-like"/>
    <property type="match status" value="1"/>
</dbReference>
<keyword evidence="2 5" id="KW-0732">Signal</keyword>
<sequence>MFFSQLTILAALAANSILPGVQASPLSSLQELQKRADPSCTAPADGFASLNGGTTGGAGGTVVTVTTQADLAKFAKASGKHVIKVKGRITIAPKGTEIEVTNDKTIIGIGATGEIFQGGFKLNAAKNVIFRNLKIGNTYVEGDEEGKTQDFDGIQMDTASNVWIDHVLMEKGGDGLIDSRKDTNFLTVSNSVLQNHNKAFGIGWTENVVAQITIHHNYFLNTNQRNPSADNIKYAHLYNNYVVGAKSYGHYARGQTEMRMENVFFENSKNPVTADASAKLTVSGNVYKSTSGTVAKNQGTVFNPSSFYKYTLTPTNDVPSVVKAEAGPKASICTS</sequence>
<dbReference type="Pfam" id="PF00544">
    <property type="entry name" value="Pectate_lyase_4"/>
    <property type="match status" value="1"/>
</dbReference>
<evidence type="ECO:0000256" key="5">
    <source>
        <dbReference type="SAM" id="SignalP"/>
    </source>
</evidence>
<protein>
    <recommendedName>
        <fullName evidence="6">Pectate lyase domain-containing protein</fullName>
    </recommendedName>
</protein>
<dbReference type="InterPro" id="IPR011050">
    <property type="entry name" value="Pectin_lyase_fold/virulence"/>
</dbReference>
<dbReference type="Proteomes" id="UP000308133">
    <property type="component" value="Unassembled WGS sequence"/>
</dbReference>
<dbReference type="GO" id="GO:0005576">
    <property type="term" value="C:extracellular region"/>
    <property type="evidence" value="ECO:0007669"/>
    <property type="project" value="UniProtKB-SubCell"/>
</dbReference>
<proteinExistence type="inferred from homology"/>
<keyword evidence="3 4" id="KW-0456">Lyase</keyword>
<dbReference type="Gene3D" id="2.160.20.10">
    <property type="entry name" value="Single-stranded right-handed beta-helix, Pectin lyase-like"/>
    <property type="match status" value="1"/>
</dbReference>
<evidence type="ECO:0000256" key="2">
    <source>
        <dbReference type="ARBA" id="ARBA00022729"/>
    </source>
</evidence>
<dbReference type="EMBL" id="PTQR01000129">
    <property type="protein sequence ID" value="TKX18301.1"/>
    <property type="molecule type" value="Genomic_DNA"/>
</dbReference>
<dbReference type="PANTHER" id="PTHR31683">
    <property type="entry name" value="PECTATE LYASE 18-RELATED"/>
    <property type="match status" value="1"/>
</dbReference>
<evidence type="ECO:0000256" key="1">
    <source>
        <dbReference type="ARBA" id="ARBA00010980"/>
    </source>
</evidence>
<dbReference type="SMART" id="SM00656">
    <property type="entry name" value="Amb_all"/>
    <property type="match status" value="1"/>
</dbReference>
<reference evidence="7 8" key="1">
    <citation type="submission" date="2018-02" db="EMBL/GenBank/DDBJ databases">
        <title>Draft genome sequences of Elsinoe sp., causing black scab on jojoba.</title>
        <authorList>
            <person name="Stodart B."/>
            <person name="Jeffress S."/>
            <person name="Ash G."/>
            <person name="Arun Chinnappa K."/>
        </authorList>
    </citation>
    <scope>NUCLEOTIDE SEQUENCE [LARGE SCALE GENOMIC DNA]</scope>
    <source>
        <strain evidence="7 8">Hillstone_2</strain>
    </source>
</reference>
<dbReference type="InterPro" id="IPR045032">
    <property type="entry name" value="PEL"/>
</dbReference>
<keyword evidence="4" id="KW-0964">Secreted</keyword>
<name>A0A4U7APE9_9PEZI</name>
<dbReference type="GO" id="GO:0000272">
    <property type="term" value="P:polysaccharide catabolic process"/>
    <property type="evidence" value="ECO:0007669"/>
    <property type="project" value="UniProtKB-KW"/>
</dbReference>
<organism evidence="7 8">
    <name type="scientific">Elsinoe australis</name>
    <dbReference type="NCBI Taxonomy" id="40998"/>
    <lineage>
        <taxon>Eukaryota</taxon>
        <taxon>Fungi</taxon>
        <taxon>Dikarya</taxon>
        <taxon>Ascomycota</taxon>
        <taxon>Pezizomycotina</taxon>
        <taxon>Dothideomycetes</taxon>
        <taxon>Dothideomycetidae</taxon>
        <taxon>Myriangiales</taxon>
        <taxon>Elsinoaceae</taxon>
        <taxon>Elsinoe</taxon>
    </lineage>
</organism>
<feature type="domain" description="Pectate lyase" evidence="6">
    <location>
        <begin position="61"/>
        <end position="271"/>
    </location>
</feature>
<gene>
    <name evidence="7" type="ORF">C1H76_9569</name>
</gene>
<dbReference type="InterPro" id="IPR002022">
    <property type="entry name" value="Pec_lyase"/>
</dbReference>
<evidence type="ECO:0000313" key="7">
    <source>
        <dbReference type="EMBL" id="TKX18301.1"/>
    </source>
</evidence>
<comment type="similarity">
    <text evidence="1 4">Belongs to the polysaccharide lyase 1 family.</text>
</comment>
<dbReference type="PANTHER" id="PTHR31683:SF18">
    <property type="entry name" value="PECTATE LYASE 21-RELATED"/>
    <property type="match status" value="1"/>
</dbReference>
<dbReference type="GO" id="GO:0030570">
    <property type="term" value="F:pectate lyase activity"/>
    <property type="evidence" value="ECO:0007669"/>
    <property type="project" value="InterPro"/>
</dbReference>
<evidence type="ECO:0000259" key="6">
    <source>
        <dbReference type="SMART" id="SM00656"/>
    </source>
</evidence>
<comment type="caution">
    <text evidence="7">The sequence shown here is derived from an EMBL/GenBank/DDBJ whole genome shotgun (WGS) entry which is preliminary data.</text>
</comment>
<dbReference type="InterPro" id="IPR012334">
    <property type="entry name" value="Pectin_lyas_fold"/>
</dbReference>
<keyword evidence="4" id="KW-0624">Polysaccharide degradation</keyword>
<comment type="subcellular location">
    <subcellularLocation>
        <location evidence="4">Secreted</location>
    </subcellularLocation>
</comment>
<evidence type="ECO:0000313" key="8">
    <source>
        <dbReference type="Proteomes" id="UP000308133"/>
    </source>
</evidence>
<dbReference type="AlphaFoldDB" id="A0A4U7APE9"/>
<feature type="chain" id="PRO_5020261424" description="Pectate lyase domain-containing protein" evidence="5">
    <location>
        <begin position="24"/>
        <end position="335"/>
    </location>
</feature>
<evidence type="ECO:0000256" key="3">
    <source>
        <dbReference type="ARBA" id="ARBA00023239"/>
    </source>
</evidence>
<accession>A0A4U7APE9</accession>